<dbReference type="Proteomes" id="UP000282971">
    <property type="component" value="Unassembled WGS sequence"/>
</dbReference>
<comment type="caution">
    <text evidence="3">The sequence shown here is derived from an EMBL/GenBank/DDBJ whole genome shotgun (WGS) entry which is preliminary data.</text>
</comment>
<organism evidence="3 4">
    <name type="scientific">Sphingomonas crocodyli</name>
    <dbReference type="NCBI Taxonomy" id="1979270"/>
    <lineage>
        <taxon>Bacteria</taxon>
        <taxon>Pseudomonadati</taxon>
        <taxon>Pseudomonadota</taxon>
        <taxon>Alphaproteobacteria</taxon>
        <taxon>Sphingomonadales</taxon>
        <taxon>Sphingomonadaceae</taxon>
        <taxon>Sphingomonas</taxon>
    </lineage>
</organism>
<dbReference type="EMBL" id="SACN01000001">
    <property type="protein sequence ID" value="RVT95024.1"/>
    <property type="molecule type" value="Genomic_DNA"/>
</dbReference>
<feature type="domain" description="HTH cro/C1-type" evidence="2">
    <location>
        <begin position="19"/>
        <end position="73"/>
    </location>
</feature>
<dbReference type="Pfam" id="PF07883">
    <property type="entry name" value="Cupin_2"/>
    <property type="match status" value="1"/>
</dbReference>
<proteinExistence type="predicted"/>
<gene>
    <name evidence="3" type="ORF">EOD43_03110</name>
</gene>
<dbReference type="InterPro" id="IPR011051">
    <property type="entry name" value="RmlC_Cupin_sf"/>
</dbReference>
<dbReference type="GO" id="GO:0003677">
    <property type="term" value="F:DNA binding"/>
    <property type="evidence" value="ECO:0007669"/>
    <property type="project" value="UniProtKB-KW"/>
</dbReference>
<sequence>MSKSSGEEAVSDSHVGVRLRSFRKAARLSINELGTKAGVSNGMISQIERGLTNPSLKTLERLHIALSVPLTALLESGGAKAVAANRELIRRIEDRPIFKVGREGMTKELLTPSGDHEIQMMIIGLPAGAKSVDVLLGEGEKAGWILEGSIQLTVNGHHSMLNAGDSFQFSSAVPHSILNPGDSEARLLWVMRVEPAEVHL</sequence>
<dbReference type="SUPFAM" id="SSF51182">
    <property type="entry name" value="RmlC-like cupins"/>
    <property type="match status" value="1"/>
</dbReference>
<dbReference type="InterPro" id="IPR013096">
    <property type="entry name" value="Cupin_2"/>
</dbReference>
<dbReference type="AlphaFoldDB" id="A0A437MBK3"/>
<protein>
    <submittedName>
        <fullName evidence="3">Helix-turn-helix domain-containing protein</fullName>
    </submittedName>
</protein>
<keyword evidence="4" id="KW-1185">Reference proteome</keyword>
<evidence type="ECO:0000256" key="1">
    <source>
        <dbReference type="ARBA" id="ARBA00023125"/>
    </source>
</evidence>
<dbReference type="CDD" id="cd02209">
    <property type="entry name" value="cupin_XRE_C"/>
    <property type="match status" value="1"/>
</dbReference>
<dbReference type="CDD" id="cd00093">
    <property type="entry name" value="HTH_XRE"/>
    <property type="match status" value="1"/>
</dbReference>
<dbReference type="SMART" id="SM00530">
    <property type="entry name" value="HTH_XRE"/>
    <property type="match status" value="1"/>
</dbReference>
<keyword evidence="1" id="KW-0238">DNA-binding</keyword>
<dbReference type="Gene3D" id="1.10.260.40">
    <property type="entry name" value="lambda repressor-like DNA-binding domains"/>
    <property type="match status" value="1"/>
</dbReference>
<dbReference type="InterPro" id="IPR010982">
    <property type="entry name" value="Lambda_DNA-bd_dom_sf"/>
</dbReference>
<evidence type="ECO:0000313" key="3">
    <source>
        <dbReference type="EMBL" id="RVT95024.1"/>
    </source>
</evidence>
<dbReference type="SUPFAM" id="SSF47413">
    <property type="entry name" value="lambda repressor-like DNA-binding domains"/>
    <property type="match status" value="1"/>
</dbReference>
<dbReference type="InterPro" id="IPR014710">
    <property type="entry name" value="RmlC-like_jellyroll"/>
</dbReference>
<dbReference type="InterPro" id="IPR050807">
    <property type="entry name" value="TransReg_Diox_bact_type"/>
</dbReference>
<dbReference type="PANTHER" id="PTHR46797:SF2">
    <property type="entry name" value="TRANSCRIPTIONAL REGULATOR"/>
    <property type="match status" value="1"/>
</dbReference>
<dbReference type="OrthoDB" id="9815697at2"/>
<dbReference type="PANTHER" id="PTHR46797">
    <property type="entry name" value="HTH-TYPE TRANSCRIPTIONAL REGULATOR"/>
    <property type="match status" value="1"/>
</dbReference>
<evidence type="ECO:0000313" key="4">
    <source>
        <dbReference type="Proteomes" id="UP000282971"/>
    </source>
</evidence>
<dbReference type="GO" id="GO:0003700">
    <property type="term" value="F:DNA-binding transcription factor activity"/>
    <property type="evidence" value="ECO:0007669"/>
    <property type="project" value="TreeGrafter"/>
</dbReference>
<dbReference type="PROSITE" id="PS50943">
    <property type="entry name" value="HTH_CROC1"/>
    <property type="match status" value="1"/>
</dbReference>
<dbReference type="Gene3D" id="2.60.120.10">
    <property type="entry name" value="Jelly Rolls"/>
    <property type="match status" value="1"/>
</dbReference>
<name>A0A437MBK3_9SPHN</name>
<dbReference type="InterPro" id="IPR001387">
    <property type="entry name" value="Cro/C1-type_HTH"/>
</dbReference>
<reference evidence="3 4" key="1">
    <citation type="submission" date="2019-01" db="EMBL/GenBank/DDBJ databases">
        <authorList>
            <person name="Chen W.-M."/>
        </authorList>
    </citation>
    <scope>NUCLEOTIDE SEQUENCE [LARGE SCALE GENOMIC DNA]</scope>
    <source>
        <strain evidence="3 4">CCP-7</strain>
    </source>
</reference>
<dbReference type="GO" id="GO:0005829">
    <property type="term" value="C:cytosol"/>
    <property type="evidence" value="ECO:0007669"/>
    <property type="project" value="TreeGrafter"/>
</dbReference>
<evidence type="ECO:0000259" key="2">
    <source>
        <dbReference type="PROSITE" id="PS50943"/>
    </source>
</evidence>
<dbReference type="Pfam" id="PF01381">
    <property type="entry name" value="HTH_3"/>
    <property type="match status" value="1"/>
</dbReference>
<accession>A0A437MBK3</accession>